<feature type="compositionally biased region" description="Basic and acidic residues" evidence="3">
    <location>
        <begin position="491"/>
        <end position="504"/>
    </location>
</feature>
<dbReference type="GO" id="GO:0034063">
    <property type="term" value="P:stress granule assembly"/>
    <property type="evidence" value="ECO:0007669"/>
    <property type="project" value="TreeGrafter"/>
</dbReference>
<evidence type="ECO:0000259" key="4">
    <source>
        <dbReference type="PROSITE" id="PS51512"/>
    </source>
</evidence>
<dbReference type="InterPro" id="IPR025761">
    <property type="entry name" value="FFD_box"/>
</dbReference>
<dbReference type="Pfam" id="PF09532">
    <property type="entry name" value="FDF"/>
    <property type="match status" value="1"/>
</dbReference>
<sequence>MAEFIGARISLISNSDIRYVGTLHEINSETSTVALENVSMLGTEGRRPENEVAPLDSVYEYILFRGTDVKDLRIEEAPIKEIKPPQVPNDPAILGSRSRPTPPSRSLTNHHHQNLSIQGQGLQSHQPKQEHQDLSQNVLNSGHFNPQHQYPQFYPQASGWSREVPPGTAGFPSVPYVNSAGWFAGPQQAYPPGPPFPPFGYSTGLPLQYTQPQSALNGKPHPIGPGPSKQEISPTLNPVKQSSNSVETKNAPKAAEMPAAPVRKASSSQAVTKAPNDKKSSNAEGLNTGNNPGPRSNYRVQPALPLPSTISKKESTQSVTANRVANTTTDLSESLRDATQAASAAVAAAMANLPQNNQKSGPVDNLTKKVNEMRISDPNKVSRHTNGPNSSTGKQTRGNNKNGSSKGGSRASASKIEVPKEDFDFESSNAKFSKHDLLKENSINPSSGEIVPPETPMEQKLPVIYNKATSFFDNISSEAKDRQESNNNKQGSREWRGEEQKKNLETFGQESIDNSYRGGYRGRGGGRGGYRGRGYSGSNHPSRGREGR</sequence>
<feature type="domain" description="DFDF" evidence="4">
    <location>
        <begin position="411"/>
        <end position="447"/>
    </location>
</feature>
<evidence type="ECO:0000256" key="2">
    <source>
        <dbReference type="PROSITE-ProRule" id="PRU00869"/>
    </source>
</evidence>
<dbReference type="PROSITE" id="PS51513">
    <property type="entry name" value="FFD"/>
    <property type="match status" value="1"/>
</dbReference>
<evidence type="ECO:0000259" key="5">
    <source>
        <dbReference type="PROSITE" id="PS51513"/>
    </source>
</evidence>
<dbReference type="Pfam" id="PF12701">
    <property type="entry name" value="LSM14"/>
    <property type="match status" value="1"/>
</dbReference>
<dbReference type="AlphaFoldDB" id="A0A383UZ36"/>
<dbReference type="PROSITE" id="PS52002">
    <property type="entry name" value="SM"/>
    <property type="match status" value="1"/>
</dbReference>
<feature type="domain" description="TFG box profile" evidence="6">
    <location>
        <begin position="491"/>
        <end position="511"/>
    </location>
</feature>
<gene>
    <name evidence="8" type="ORF">BLGHR1_15809</name>
</gene>
<feature type="region of interest" description="Disordered" evidence="3">
    <location>
        <begin position="80"/>
        <end position="166"/>
    </location>
</feature>
<dbReference type="Gene3D" id="2.30.30.100">
    <property type="match status" value="1"/>
</dbReference>
<feature type="compositionally biased region" description="Polar residues" evidence="3">
    <location>
        <begin position="114"/>
        <end position="126"/>
    </location>
</feature>
<protein>
    <submittedName>
        <fullName evidence="8">Uncharacterized protein</fullName>
    </submittedName>
</protein>
<dbReference type="PANTHER" id="PTHR13586:SF0">
    <property type="entry name" value="TRAILER HITCH, ISOFORM H"/>
    <property type="match status" value="1"/>
</dbReference>
<accession>A0A383UZ36</accession>
<dbReference type="CDD" id="cd01736">
    <property type="entry name" value="LSm14_N"/>
    <property type="match status" value="1"/>
</dbReference>
<feature type="short sequence motif" description="FFD box" evidence="1">
    <location>
        <begin position="463"/>
        <end position="479"/>
    </location>
</feature>
<feature type="short sequence motif" description="TFG box" evidence="2">
    <location>
        <begin position="491"/>
        <end position="511"/>
    </location>
</feature>
<feature type="domain" description="FFD box profile" evidence="5">
    <location>
        <begin position="463"/>
        <end position="479"/>
    </location>
</feature>
<dbReference type="SMART" id="SM01199">
    <property type="entry name" value="FDF"/>
    <property type="match status" value="1"/>
</dbReference>
<evidence type="ECO:0000313" key="9">
    <source>
        <dbReference type="Proteomes" id="UP000275772"/>
    </source>
</evidence>
<dbReference type="PROSITE" id="PS51512">
    <property type="entry name" value="DFDF"/>
    <property type="match status" value="1"/>
</dbReference>
<dbReference type="SUPFAM" id="SSF50182">
    <property type="entry name" value="Sm-like ribonucleoproteins"/>
    <property type="match status" value="1"/>
</dbReference>
<dbReference type="PANTHER" id="PTHR13586">
    <property type="entry name" value="SCD6 PROTEIN-RELATED"/>
    <property type="match status" value="1"/>
</dbReference>
<feature type="compositionally biased region" description="Pro residues" evidence="3">
    <location>
        <begin position="189"/>
        <end position="198"/>
    </location>
</feature>
<feature type="compositionally biased region" description="Polar residues" evidence="3">
    <location>
        <begin position="316"/>
        <end position="332"/>
    </location>
</feature>
<dbReference type="Proteomes" id="UP000275772">
    <property type="component" value="Unassembled WGS sequence"/>
</dbReference>
<dbReference type="PROSITE" id="PS51536">
    <property type="entry name" value="TFG"/>
    <property type="match status" value="1"/>
</dbReference>
<feature type="compositionally biased region" description="Polar residues" evidence="3">
    <location>
        <begin position="134"/>
        <end position="150"/>
    </location>
</feature>
<organism evidence="8 9">
    <name type="scientific">Blumeria hordei</name>
    <name type="common">Barley powdery mildew</name>
    <name type="synonym">Blumeria graminis f. sp. hordei</name>
    <dbReference type="NCBI Taxonomy" id="2867405"/>
    <lineage>
        <taxon>Eukaryota</taxon>
        <taxon>Fungi</taxon>
        <taxon>Dikarya</taxon>
        <taxon>Ascomycota</taxon>
        <taxon>Pezizomycotina</taxon>
        <taxon>Leotiomycetes</taxon>
        <taxon>Erysiphales</taxon>
        <taxon>Erysiphaceae</taxon>
        <taxon>Blumeria</taxon>
    </lineage>
</organism>
<evidence type="ECO:0000259" key="7">
    <source>
        <dbReference type="PROSITE" id="PS52002"/>
    </source>
</evidence>
<dbReference type="InterPro" id="IPR047575">
    <property type="entry name" value="Sm"/>
</dbReference>
<dbReference type="InterPro" id="IPR019050">
    <property type="entry name" value="FDF_dom"/>
</dbReference>
<dbReference type="EMBL" id="UNSH01000070">
    <property type="protein sequence ID" value="SZF05009.1"/>
    <property type="molecule type" value="Genomic_DNA"/>
</dbReference>
<feature type="region of interest" description="Disordered" evidence="3">
    <location>
        <begin position="188"/>
        <end position="336"/>
    </location>
</feature>
<proteinExistence type="predicted"/>
<feature type="region of interest" description="Disordered" evidence="3">
    <location>
        <begin position="375"/>
        <end position="455"/>
    </location>
</feature>
<dbReference type="InterPro" id="IPR025768">
    <property type="entry name" value="TFG_box"/>
</dbReference>
<dbReference type="InterPro" id="IPR025609">
    <property type="entry name" value="Lsm14-like_N"/>
</dbReference>
<name>A0A383UZ36_BLUHO</name>
<evidence type="ECO:0000259" key="6">
    <source>
        <dbReference type="PROSITE" id="PS51536"/>
    </source>
</evidence>
<reference evidence="8 9" key="1">
    <citation type="submission" date="2017-11" db="EMBL/GenBank/DDBJ databases">
        <authorList>
            <person name="Kracher B."/>
        </authorList>
    </citation>
    <scope>NUCLEOTIDE SEQUENCE [LARGE SCALE GENOMIC DNA]</scope>
    <source>
        <strain evidence="8 9">RACE1</strain>
    </source>
</reference>
<dbReference type="InterPro" id="IPR025762">
    <property type="entry name" value="DFDF"/>
</dbReference>
<feature type="compositionally biased region" description="Gly residues" evidence="3">
    <location>
        <begin position="519"/>
        <end position="535"/>
    </location>
</feature>
<dbReference type="VEuPathDB" id="FungiDB:BLGHR1_15809"/>
<feature type="compositionally biased region" description="Polar residues" evidence="3">
    <location>
        <begin position="230"/>
        <end position="248"/>
    </location>
</feature>
<feature type="domain" description="Sm" evidence="7">
    <location>
        <begin position="1"/>
        <end position="78"/>
    </location>
</feature>
<evidence type="ECO:0000256" key="1">
    <source>
        <dbReference type="PROSITE-ProRule" id="PRU00846"/>
    </source>
</evidence>
<evidence type="ECO:0000256" key="3">
    <source>
        <dbReference type="SAM" id="MobiDB-lite"/>
    </source>
</evidence>
<dbReference type="SMART" id="SM01271">
    <property type="entry name" value="LSM14"/>
    <property type="match status" value="1"/>
</dbReference>
<dbReference type="GO" id="GO:0000932">
    <property type="term" value="C:P-body"/>
    <property type="evidence" value="ECO:0007669"/>
    <property type="project" value="TreeGrafter"/>
</dbReference>
<evidence type="ECO:0000313" key="8">
    <source>
        <dbReference type="EMBL" id="SZF05009.1"/>
    </source>
</evidence>
<feature type="compositionally biased region" description="Low complexity" evidence="3">
    <location>
        <begin position="397"/>
        <end position="415"/>
    </location>
</feature>
<dbReference type="GO" id="GO:0003729">
    <property type="term" value="F:mRNA binding"/>
    <property type="evidence" value="ECO:0007669"/>
    <property type="project" value="TreeGrafter"/>
</dbReference>
<feature type="compositionally biased region" description="Polar residues" evidence="3">
    <location>
        <begin position="384"/>
        <end position="396"/>
    </location>
</feature>
<dbReference type="InterPro" id="IPR010920">
    <property type="entry name" value="LSM_dom_sf"/>
</dbReference>
<feature type="region of interest" description="Disordered" evidence="3">
    <location>
        <begin position="475"/>
        <end position="548"/>
    </location>
</feature>
<feature type="compositionally biased region" description="Polar residues" evidence="3">
    <location>
        <begin position="282"/>
        <end position="294"/>
    </location>
</feature>
<dbReference type="GO" id="GO:0033962">
    <property type="term" value="P:P-body assembly"/>
    <property type="evidence" value="ECO:0007669"/>
    <property type="project" value="TreeGrafter"/>
</dbReference>